<keyword evidence="2" id="KW-1185">Reference proteome</keyword>
<reference evidence="1" key="3">
    <citation type="submission" date="2020-05" db="EMBL/GenBank/DDBJ databases">
        <title>Electrophorus electricus (electric eel) genome, fEleEle1, primary haplotype.</title>
        <authorList>
            <person name="Myers G."/>
            <person name="Meyer A."/>
            <person name="Fedrigo O."/>
            <person name="Formenti G."/>
            <person name="Rhie A."/>
            <person name="Tracey A."/>
            <person name="Sims Y."/>
            <person name="Jarvis E.D."/>
        </authorList>
    </citation>
    <scope>NUCLEOTIDE SEQUENCE [LARGE SCALE GENOMIC DNA]</scope>
</reference>
<dbReference type="Proteomes" id="UP000314983">
    <property type="component" value="Chromosome 16"/>
</dbReference>
<accession>A0A4W4F2Y6</accession>
<organism evidence="1 2">
    <name type="scientific">Electrophorus electricus</name>
    <name type="common">Electric eel</name>
    <name type="synonym">Gymnotus electricus</name>
    <dbReference type="NCBI Taxonomy" id="8005"/>
    <lineage>
        <taxon>Eukaryota</taxon>
        <taxon>Metazoa</taxon>
        <taxon>Chordata</taxon>
        <taxon>Craniata</taxon>
        <taxon>Vertebrata</taxon>
        <taxon>Euteleostomi</taxon>
        <taxon>Actinopterygii</taxon>
        <taxon>Neopterygii</taxon>
        <taxon>Teleostei</taxon>
        <taxon>Ostariophysi</taxon>
        <taxon>Gymnotiformes</taxon>
        <taxon>Gymnotoidei</taxon>
        <taxon>Gymnotidae</taxon>
        <taxon>Electrophorus</taxon>
    </lineage>
</organism>
<reference evidence="2" key="1">
    <citation type="journal article" date="2014" name="Science">
        <title>Nonhuman genetics. Genomic basis for the convergent evolution of electric organs.</title>
        <authorList>
            <person name="Gallant J.R."/>
            <person name="Traeger L.L."/>
            <person name="Volkening J.D."/>
            <person name="Moffett H."/>
            <person name="Chen P.H."/>
            <person name="Novina C.D."/>
            <person name="Phillips G.N.Jr."/>
            <person name="Anand R."/>
            <person name="Wells G.B."/>
            <person name="Pinch M."/>
            <person name="Guth R."/>
            <person name="Unguez G.A."/>
            <person name="Albert J.S."/>
            <person name="Zakon H.H."/>
            <person name="Samanta M.P."/>
            <person name="Sussman M.R."/>
        </authorList>
    </citation>
    <scope>NUCLEOTIDE SEQUENCE [LARGE SCALE GENOMIC DNA]</scope>
</reference>
<sequence length="122" mass="14118">MFGQRQFQCDVSRHHPTAQRSEMLWYMITFLMIYNGYNLDSSTPALSNGIWHSCPRRINHRHEANKAQVLSGKVHLLNIKSKALWELVIREVEMAETCKRGLFVQFSVFHSHSVLSEGSCLV</sequence>
<dbReference type="GeneTree" id="ENSGT01150000289518"/>
<evidence type="ECO:0000313" key="2">
    <source>
        <dbReference type="Proteomes" id="UP000314983"/>
    </source>
</evidence>
<evidence type="ECO:0000313" key="1">
    <source>
        <dbReference type="Ensembl" id="ENSEEEP00000019032.1"/>
    </source>
</evidence>
<protein>
    <submittedName>
        <fullName evidence="1">Uncharacterized protein</fullName>
    </submittedName>
</protein>
<reference evidence="1" key="4">
    <citation type="submission" date="2025-08" db="UniProtKB">
        <authorList>
            <consortium name="Ensembl"/>
        </authorList>
    </citation>
    <scope>IDENTIFICATION</scope>
</reference>
<reference evidence="1" key="5">
    <citation type="submission" date="2025-09" db="UniProtKB">
        <authorList>
            <consortium name="Ensembl"/>
        </authorList>
    </citation>
    <scope>IDENTIFICATION</scope>
</reference>
<proteinExistence type="predicted"/>
<dbReference type="Ensembl" id="ENSEEET00000019243.2">
    <property type="protein sequence ID" value="ENSEEEP00000019032.1"/>
    <property type="gene ID" value="ENSEEEG00000009344.2"/>
</dbReference>
<reference evidence="2" key="2">
    <citation type="journal article" date="2017" name="Sci. Adv.">
        <title>A tail of two voltages: Proteomic comparison of the three electric organs of the electric eel.</title>
        <authorList>
            <person name="Traeger L.L."/>
            <person name="Sabat G."/>
            <person name="Barrett-Wilt G.A."/>
            <person name="Wells G.B."/>
            <person name="Sussman M.R."/>
        </authorList>
    </citation>
    <scope>NUCLEOTIDE SEQUENCE [LARGE SCALE GENOMIC DNA]</scope>
</reference>
<dbReference type="AlphaFoldDB" id="A0A4W4F2Y6"/>
<name>A0A4W4F2Y6_ELEEL</name>